<dbReference type="RefSeq" id="WP_340363420.1">
    <property type="nucleotide sequence ID" value="NZ_JBBKZV010000004.1"/>
</dbReference>
<gene>
    <name evidence="1" type="ORF">WKW80_10035</name>
</gene>
<proteinExistence type="predicted"/>
<dbReference type="Gene3D" id="3.40.50.10320">
    <property type="entry name" value="LmbE-like"/>
    <property type="match status" value="1"/>
</dbReference>
<dbReference type="Pfam" id="PF02585">
    <property type="entry name" value="PIG-L"/>
    <property type="match status" value="1"/>
</dbReference>
<dbReference type="InterPro" id="IPR003737">
    <property type="entry name" value="GlcNAc_PI_deacetylase-related"/>
</dbReference>
<dbReference type="InterPro" id="IPR024078">
    <property type="entry name" value="LmbE-like_dom_sf"/>
</dbReference>
<dbReference type="Proteomes" id="UP001363010">
    <property type="component" value="Unassembled WGS sequence"/>
</dbReference>
<dbReference type="EMBL" id="JBBKZV010000004">
    <property type="protein sequence ID" value="MEJ8822375.1"/>
    <property type="molecule type" value="Genomic_DNA"/>
</dbReference>
<evidence type="ECO:0000313" key="2">
    <source>
        <dbReference type="Proteomes" id="UP001363010"/>
    </source>
</evidence>
<sequence length="255" mass="27866">MLTAAMPENHPAEGTAATDWLAWPGLAAIASTTVNELLPDGARAVVVAPHPDDEVLAVGGLLAQLAAQEREICVVAVTDGIATPVDSPHWPPALDNRTRMRPIESRRALHRLGVAAEPVRLGFPDGSLHILRRMLAERLLPLLRPTDVVFTTWRMDGPPDHEATGHACAFAAARSGARLVETPVRAWHWAVPGDVRLPWRRARRLPLDTQALDRKRNALEAFETQLQSVPSILGDPNLCNSAVTRAAWPFEVMFM</sequence>
<dbReference type="PANTHER" id="PTHR12993:SF29">
    <property type="entry name" value="BLR3841 PROTEIN"/>
    <property type="match status" value="1"/>
</dbReference>
<keyword evidence="2" id="KW-1185">Reference proteome</keyword>
<keyword evidence="1" id="KW-0378">Hydrolase</keyword>
<dbReference type="EC" id="3.5.1.-" evidence="1"/>
<evidence type="ECO:0000313" key="1">
    <source>
        <dbReference type="EMBL" id="MEJ8822375.1"/>
    </source>
</evidence>
<protein>
    <submittedName>
        <fullName evidence="1">PIG-L family deacetylase</fullName>
        <ecNumber evidence="1">3.5.1.-</ecNumber>
    </submittedName>
</protein>
<dbReference type="SUPFAM" id="SSF102588">
    <property type="entry name" value="LmbE-like"/>
    <property type="match status" value="1"/>
</dbReference>
<dbReference type="PANTHER" id="PTHR12993">
    <property type="entry name" value="N-ACETYLGLUCOSAMINYL-PHOSPHATIDYLINOSITOL DE-N-ACETYLASE-RELATED"/>
    <property type="match status" value="1"/>
</dbReference>
<comment type="caution">
    <text evidence="1">The sequence shown here is derived from an EMBL/GenBank/DDBJ whole genome shotgun (WGS) entry which is preliminary data.</text>
</comment>
<name>A0ABU8VXL4_9BURK</name>
<dbReference type="GO" id="GO:0016787">
    <property type="term" value="F:hydrolase activity"/>
    <property type="evidence" value="ECO:0007669"/>
    <property type="project" value="UniProtKB-KW"/>
</dbReference>
<organism evidence="1 2">
    <name type="scientific">Variovorax humicola</name>
    <dbReference type="NCBI Taxonomy" id="1769758"/>
    <lineage>
        <taxon>Bacteria</taxon>
        <taxon>Pseudomonadati</taxon>
        <taxon>Pseudomonadota</taxon>
        <taxon>Betaproteobacteria</taxon>
        <taxon>Burkholderiales</taxon>
        <taxon>Comamonadaceae</taxon>
        <taxon>Variovorax</taxon>
    </lineage>
</organism>
<accession>A0ABU8VXL4</accession>
<reference evidence="1 2" key="1">
    <citation type="submission" date="2024-03" db="EMBL/GenBank/DDBJ databases">
        <title>Novel species of the genus Variovorax.</title>
        <authorList>
            <person name="Liu Q."/>
            <person name="Xin Y.-H."/>
        </authorList>
    </citation>
    <scope>NUCLEOTIDE SEQUENCE [LARGE SCALE GENOMIC DNA]</scope>
    <source>
        <strain evidence="1 2">KACC 18501</strain>
    </source>
</reference>